<evidence type="ECO:0000313" key="6">
    <source>
        <dbReference type="Proteomes" id="UP001460270"/>
    </source>
</evidence>
<feature type="compositionally biased region" description="Polar residues" evidence="3">
    <location>
        <begin position="476"/>
        <end position="500"/>
    </location>
</feature>
<keyword evidence="2" id="KW-0539">Nucleus</keyword>
<accession>A0AAW0NY75</accession>
<dbReference type="GO" id="GO:0005634">
    <property type="term" value="C:nucleus"/>
    <property type="evidence" value="ECO:0007669"/>
    <property type="project" value="UniProtKB-SubCell"/>
</dbReference>
<dbReference type="Proteomes" id="UP001460270">
    <property type="component" value="Unassembled WGS sequence"/>
</dbReference>
<dbReference type="InterPro" id="IPR025151">
    <property type="entry name" value="ELYS_dom"/>
</dbReference>
<evidence type="ECO:0000256" key="2">
    <source>
        <dbReference type="ARBA" id="ARBA00023242"/>
    </source>
</evidence>
<name>A0AAW0NY75_9GOBI</name>
<dbReference type="EMBL" id="JBBPFD010000012">
    <property type="protein sequence ID" value="KAK7904737.1"/>
    <property type="molecule type" value="Genomic_DNA"/>
</dbReference>
<reference evidence="6" key="1">
    <citation type="submission" date="2024-04" db="EMBL/GenBank/DDBJ databases">
        <title>Salinicola lusitanus LLJ914,a marine bacterium isolated from the Okinawa Trough.</title>
        <authorList>
            <person name="Li J."/>
        </authorList>
    </citation>
    <scope>NUCLEOTIDE SEQUENCE [LARGE SCALE GENOMIC DNA]</scope>
</reference>
<comment type="subcellular location">
    <subcellularLocation>
        <location evidence="1">Nucleus</location>
    </subcellularLocation>
</comment>
<feature type="region of interest" description="Disordered" evidence="3">
    <location>
        <begin position="715"/>
        <end position="760"/>
    </location>
</feature>
<feature type="region of interest" description="Disordered" evidence="3">
    <location>
        <begin position="476"/>
        <end position="519"/>
    </location>
</feature>
<evidence type="ECO:0000256" key="3">
    <source>
        <dbReference type="SAM" id="MobiDB-lite"/>
    </source>
</evidence>
<dbReference type="AlphaFoldDB" id="A0AAW0NY75"/>
<dbReference type="PANTHER" id="PTHR21583:SF8">
    <property type="entry name" value="PROTEIN ELYS"/>
    <property type="match status" value="1"/>
</dbReference>
<gene>
    <name evidence="5" type="ORF">WMY93_017344</name>
</gene>
<comment type="caution">
    <text evidence="5">The sequence shown here is derived from an EMBL/GenBank/DDBJ whole genome shotgun (WGS) entry which is preliminary data.</text>
</comment>
<feature type="domain" description="ELYS-like" evidence="4">
    <location>
        <begin position="203"/>
        <end position="377"/>
    </location>
</feature>
<keyword evidence="6" id="KW-1185">Reference proteome</keyword>
<evidence type="ECO:0000256" key="1">
    <source>
        <dbReference type="ARBA" id="ARBA00004123"/>
    </source>
</evidence>
<organism evidence="5 6">
    <name type="scientific">Mugilogobius chulae</name>
    <name type="common">yellowstripe goby</name>
    <dbReference type="NCBI Taxonomy" id="88201"/>
    <lineage>
        <taxon>Eukaryota</taxon>
        <taxon>Metazoa</taxon>
        <taxon>Chordata</taxon>
        <taxon>Craniata</taxon>
        <taxon>Vertebrata</taxon>
        <taxon>Euteleostomi</taxon>
        <taxon>Actinopterygii</taxon>
        <taxon>Neopterygii</taxon>
        <taxon>Teleostei</taxon>
        <taxon>Neoteleostei</taxon>
        <taxon>Acanthomorphata</taxon>
        <taxon>Gobiaria</taxon>
        <taxon>Gobiiformes</taxon>
        <taxon>Gobioidei</taxon>
        <taxon>Gobiidae</taxon>
        <taxon>Gobionellinae</taxon>
        <taxon>Mugilogobius</taxon>
    </lineage>
</organism>
<dbReference type="Pfam" id="PF13934">
    <property type="entry name" value="ELYS"/>
    <property type="match status" value="1"/>
</dbReference>
<sequence length="760" mass="86579">MLLDLEGQWTDLLATNNIMSIIRGLRDVTENDKADVDETLLSFSCWLQRTSEFTKKELLSLCFSRCQGLWMFLNRYSSRRVHHLLQKLRNLLTLVQWARRKLQLGHYGHDSKDTQNVRRSCWIREHSDLKKHLWLGRLVEWWSLMGLLPKRPESQGEKQISHMWKEMSQSHDKSGLTDDEVGNGCSLIQGLVTHLVKQHGCLWTPDSSGRQSYPPPSLKALLKLVLVPRVDTQSVQALIMYFILDIAKILQCRNDLFKSFCEAFTIPSSFSLQIKSFWMFDRGQIKTAMEVLLSPKAALPQCSWQHRCIMKSLLWRKEPQMALRYMHLTSPAMETAEDVKLGVKVWLHNSCVSEAWALVRRNYTESEEVVVYFLKTCEDFGLSAEASKYIPSGYQVQSENDIKAAALHLTEPAPCPLSATLYQREEVLSSQELLKLLTQTVTDLRPPPTYTLRAFTWPQREHREVKAESSEVFLSTEVQHLRSPSPSMVESRTDDYSQADNADHQSSCTSPVPPVPSRRRVSFSSVSSLSPVRKDQTAFSYESTVTLQQISALLLDDQGEEEELSQVSVTADVFPEYQERTLEGSAVPVLEHSFTPHSFRRRFYSADCVSDLPSLPEEIVQTPTKSEKPEDIRSEMFQKDEPGILKSVLPEDFQKVEHELKPPASLASSEIPRDLQLSVENQTDHTDRPVESNSNAAAEKDPLFISSISQLHPIPLLPYVSPPTKHKAEDGKQVDKDYAAGRHSTGKVSVRSSRKSKRVK</sequence>
<dbReference type="PANTHER" id="PTHR21583">
    <property type="entry name" value="ELYS PROTEIN"/>
    <property type="match status" value="1"/>
</dbReference>
<feature type="compositionally biased region" description="Basic and acidic residues" evidence="3">
    <location>
        <begin position="726"/>
        <end position="740"/>
    </location>
</feature>
<evidence type="ECO:0000259" key="4">
    <source>
        <dbReference type="Pfam" id="PF13934"/>
    </source>
</evidence>
<protein>
    <recommendedName>
        <fullName evidence="4">ELYS-like domain-containing protein</fullName>
    </recommendedName>
</protein>
<evidence type="ECO:0000313" key="5">
    <source>
        <dbReference type="EMBL" id="KAK7904737.1"/>
    </source>
</evidence>
<proteinExistence type="predicted"/>
<dbReference type="InterPro" id="IPR052620">
    <property type="entry name" value="ELYS/MEL-28_NucAsmblyFactor"/>
</dbReference>